<dbReference type="OrthoDB" id="6604018at2759"/>
<gene>
    <name evidence="12" type="ORF">D0865_01308</name>
</gene>
<feature type="compositionally biased region" description="Acidic residues" evidence="9">
    <location>
        <begin position="458"/>
        <end position="484"/>
    </location>
</feature>
<name>A0A3M7D9A6_HORWE</name>
<sequence length="500" mass="58473">MSIPGNINTAPPPSSFDDDSEFYEESRWAKLQRRIKEEPLIPLGCALTCWALIEATRSIRTGDKHRTNRMFRRRIYAQGFTVLAMVLGSAYWESDRKKRGEYNDLLEDKKKKEKHEAWLKELEAREEEEVHLRKIRDNIIQQKVEEKRTASRMSEGEARDVEDKARDSVGQNQGGWGSIRSAVEENIATATTVATRLLAMASSGVNFFDLPREIRDWVYDLSLQDTPLVHRGRSSQTNLASNKWAISYERAPVLSLLLVSRQWTAEYLKQAEDRMWVVTHLWLQEKDSESAPWYDDLPPWVRENVRGARVVFYGVHRSSRLLESDPNISNIVRRKLDEAVSALPSLSSWEEVLMADIRSASLINDMEFDFLAPRTHFESYFYLREPVKENFPHRKCGLLVWIPLYLSKDHPRDYLDIPRRSEKVERWTTWYVTRPAEVDAPYSFLDLDWEFVREVSDYEVDDDEYEEEDEEDDEEEFEEDDDDDDKRFGGDDYGDGNGAL</sequence>
<evidence type="ECO:0000313" key="13">
    <source>
        <dbReference type="Proteomes" id="UP000270230"/>
    </source>
</evidence>
<comment type="caution">
    <text evidence="12">The sequence shown here is derived from an EMBL/GenBank/DDBJ whole genome shotgun (WGS) entry which is preliminary data.</text>
</comment>
<dbReference type="Pfam" id="PF04588">
    <property type="entry name" value="HIG_1_N"/>
    <property type="match status" value="1"/>
</dbReference>
<keyword evidence="5 10" id="KW-0812">Transmembrane</keyword>
<evidence type="ECO:0000256" key="10">
    <source>
        <dbReference type="SAM" id="Phobius"/>
    </source>
</evidence>
<feature type="transmembrane region" description="Helical" evidence="10">
    <location>
        <begin position="75"/>
        <end position="92"/>
    </location>
</feature>
<dbReference type="InterPro" id="IPR007667">
    <property type="entry name" value="Hypoxia_induced_domain"/>
</dbReference>
<protein>
    <recommendedName>
        <fullName evidence="11">HIG1 domain-containing protein</fullName>
    </recommendedName>
</protein>
<reference evidence="12 13" key="1">
    <citation type="journal article" date="2018" name="BMC Genomics">
        <title>Genomic evidence for intraspecific hybridization in a clonal and extremely halotolerant yeast.</title>
        <authorList>
            <person name="Gostincar C."/>
            <person name="Stajich J.E."/>
            <person name="Zupancic J."/>
            <person name="Zalar P."/>
            <person name="Gunde-Cimerman N."/>
        </authorList>
    </citation>
    <scope>NUCLEOTIDE SEQUENCE [LARGE SCALE GENOMIC DNA]</scope>
    <source>
        <strain evidence="12 13">EXF-151</strain>
    </source>
</reference>
<dbReference type="Proteomes" id="UP000270230">
    <property type="component" value="Unassembled WGS sequence"/>
</dbReference>
<comment type="function">
    <text evidence="1">Cytochrome c oxidase subunit which plays a role in assembly of respiratory supercomplexes.</text>
</comment>
<evidence type="ECO:0000256" key="5">
    <source>
        <dbReference type="ARBA" id="ARBA00022692"/>
    </source>
</evidence>
<evidence type="ECO:0000256" key="4">
    <source>
        <dbReference type="ARBA" id="ARBA00011565"/>
    </source>
</evidence>
<keyword evidence="6 10" id="KW-1133">Transmembrane helix</keyword>
<evidence type="ECO:0000313" key="12">
    <source>
        <dbReference type="EMBL" id="RMY60862.1"/>
    </source>
</evidence>
<dbReference type="InterPro" id="IPR050355">
    <property type="entry name" value="RCF1"/>
</dbReference>
<dbReference type="GO" id="GO:0097250">
    <property type="term" value="P:mitochondrial respirasome assembly"/>
    <property type="evidence" value="ECO:0007669"/>
    <property type="project" value="TreeGrafter"/>
</dbReference>
<dbReference type="GO" id="GO:0031966">
    <property type="term" value="C:mitochondrial membrane"/>
    <property type="evidence" value="ECO:0007669"/>
    <property type="project" value="UniProtKB-SubCell"/>
</dbReference>
<keyword evidence="8 10" id="KW-0472">Membrane</keyword>
<evidence type="ECO:0000256" key="1">
    <source>
        <dbReference type="ARBA" id="ARBA00002584"/>
    </source>
</evidence>
<dbReference type="VEuPathDB" id="FungiDB:BTJ68_07842"/>
<evidence type="ECO:0000256" key="9">
    <source>
        <dbReference type="SAM" id="MobiDB-lite"/>
    </source>
</evidence>
<dbReference type="PANTHER" id="PTHR12297:SF3">
    <property type="entry name" value="HIG1 DOMAIN FAMILY MEMBER 1A"/>
    <property type="match status" value="1"/>
</dbReference>
<evidence type="ECO:0000256" key="3">
    <source>
        <dbReference type="ARBA" id="ARBA00009366"/>
    </source>
</evidence>
<keyword evidence="7" id="KW-0496">Mitochondrion</keyword>
<feature type="compositionally biased region" description="Basic and acidic residues" evidence="9">
    <location>
        <begin position="146"/>
        <end position="167"/>
    </location>
</feature>
<evidence type="ECO:0000256" key="7">
    <source>
        <dbReference type="ARBA" id="ARBA00023128"/>
    </source>
</evidence>
<feature type="region of interest" description="Disordered" evidence="9">
    <location>
        <begin position="458"/>
        <end position="500"/>
    </location>
</feature>
<dbReference type="PROSITE" id="PS51503">
    <property type="entry name" value="HIG1"/>
    <property type="match status" value="1"/>
</dbReference>
<accession>A0A3M7D9A6</accession>
<feature type="region of interest" description="Disordered" evidence="9">
    <location>
        <begin position="146"/>
        <end position="173"/>
    </location>
</feature>
<evidence type="ECO:0000256" key="2">
    <source>
        <dbReference type="ARBA" id="ARBA00004325"/>
    </source>
</evidence>
<evidence type="ECO:0000256" key="8">
    <source>
        <dbReference type="ARBA" id="ARBA00023136"/>
    </source>
</evidence>
<dbReference type="PANTHER" id="PTHR12297">
    <property type="entry name" value="HYPOXIA-INDUCBILE GENE 1 HIG1 -RELATED"/>
    <property type="match status" value="1"/>
</dbReference>
<organism evidence="12 13">
    <name type="scientific">Hortaea werneckii</name>
    <name type="common">Black yeast</name>
    <name type="synonym">Cladosporium werneckii</name>
    <dbReference type="NCBI Taxonomy" id="91943"/>
    <lineage>
        <taxon>Eukaryota</taxon>
        <taxon>Fungi</taxon>
        <taxon>Dikarya</taxon>
        <taxon>Ascomycota</taxon>
        <taxon>Pezizomycotina</taxon>
        <taxon>Dothideomycetes</taxon>
        <taxon>Dothideomycetidae</taxon>
        <taxon>Mycosphaerellales</taxon>
        <taxon>Teratosphaeriaceae</taxon>
        <taxon>Hortaea</taxon>
    </lineage>
</organism>
<proteinExistence type="inferred from homology"/>
<comment type="subunit">
    <text evidence="4">Associates with the respiratory chain complex III/complex IV supercomplex.</text>
</comment>
<dbReference type="Gene3D" id="6.10.140.1320">
    <property type="match status" value="1"/>
</dbReference>
<comment type="subcellular location">
    <subcellularLocation>
        <location evidence="2">Mitochondrion membrane</location>
    </subcellularLocation>
</comment>
<evidence type="ECO:0000259" key="11">
    <source>
        <dbReference type="PROSITE" id="PS51503"/>
    </source>
</evidence>
<evidence type="ECO:0000256" key="6">
    <source>
        <dbReference type="ARBA" id="ARBA00022989"/>
    </source>
</evidence>
<comment type="similarity">
    <text evidence="3">Belongs to the RCF1 family.</text>
</comment>
<dbReference type="EMBL" id="QWIN01000052">
    <property type="protein sequence ID" value="RMY60862.1"/>
    <property type="molecule type" value="Genomic_DNA"/>
</dbReference>
<feature type="domain" description="HIG1" evidence="11">
    <location>
        <begin position="12"/>
        <end position="103"/>
    </location>
</feature>
<dbReference type="AlphaFoldDB" id="A0A3M7D9A6"/>